<dbReference type="Proteomes" id="UP000652761">
    <property type="component" value="Unassembled WGS sequence"/>
</dbReference>
<dbReference type="AlphaFoldDB" id="A0A843VAY4"/>
<gene>
    <name evidence="2" type="ORF">Taro_026256</name>
</gene>
<evidence type="ECO:0000313" key="2">
    <source>
        <dbReference type="EMBL" id="MQL93611.1"/>
    </source>
</evidence>
<evidence type="ECO:0000256" key="1">
    <source>
        <dbReference type="SAM" id="MobiDB-lite"/>
    </source>
</evidence>
<dbReference type="EMBL" id="NMUH01001580">
    <property type="protein sequence ID" value="MQL93611.1"/>
    <property type="molecule type" value="Genomic_DNA"/>
</dbReference>
<evidence type="ECO:0000313" key="3">
    <source>
        <dbReference type="Proteomes" id="UP000652761"/>
    </source>
</evidence>
<protein>
    <submittedName>
        <fullName evidence="2">Uncharacterized protein</fullName>
    </submittedName>
</protein>
<organism evidence="2 3">
    <name type="scientific">Colocasia esculenta</name>
    <name type="common">Wild taro</name>
    <name type="synonym">Arum esculentum</name>
    <dbReference type="NCBI Taxonomy" id="4460"/>
    <lineage>
        <taxon>Eukaryota</taxon>
        <taxon>Viridiplantae</taxon>
        <taxon>Streptophyta</taxon>
        <taxon>Embryophyta</taxon>
        <taxon>Tracheophyta</taxon>
        <taxon>Spermatophyta</taxon>
        <taxon>Magnoliopsida</taxon>
        <taxon>Liliopsida</taxon>
        <taxon>Araceae</taxon>
        <taxon>Aroideae</taxon>
        <taxon>Colocasieae</taxon>
        <taxon>Colocasia</taxon>
    </lineage>
</organism>
<feature type="region of interest" description="Disordered" evidence="1">
    <location>
        <begin position="1"/>
        <end position="21"/>
    </location>
</feature>
<comment type="caution">
    <text evidence="2">The sequence shown here is derived from an EMBL/GenBank/DDBJ whole genome shotgun (WGS) entry which is preliminary data.</text>
</comment>
<proteinExistence type="predicted"/>
<sequence>MVGGGRGERGPACPPPIAMSRREGSDLVRLGGVRDLSSSFRSNLGIRFRSGGDGAQSELHRVYSHGLISTRPFVWLDLEVSRHAVEEVFSRFTLSVSIDMLFILIKQISLYES</sequence>
<accession>A0A843VAY4</accession>
<keyword evidence="3" id="KW-1185">Reference proteome</keyword>
<reference evidence="2" key="1">
    <citation type="submission" date="2017-07" db="EMBL/GenBank/DDBJ databases">
        <title>Taro Niue Genome Assembly and Annotation.</title>
        <authorList>
            <person name="Atibalentja N."/>
            <person name="Keating K."/>
            <person name="Fields C.J."/>
        </authorList>
    </citation>
    <scope>NUCLEOTIDE SEQUENCE</scope>
    <source>
        <strain evidence="2">Niue_2</strain>
        <tissue evidence="2">Leaf</tissue>
    </source>
</reference>
<name>A0A843VAY4_COLES</name>